<keyword evidence="1" id="KW-1133">Transmembrane helix</keyword>
<keyword evidence="1" id="KW-0812">Transmembrane</keyword>
<comment type="caution">
    <text evidence="3">The sequence shown here is derived from an EMBL/GenBank/DDBJ whole genome shotgun (WGS) entry which is preliminary data.</text>
</comment>
<dbReference type="InterPro" id="IPR025588">
    <property type="entry name" value="YcxB-like_C"/>
</dbReference>
<evidence type="ECO:0000256" key="1">
    <source>
        <dbReference type="SAM" id="Phobius"/>
    </source>
</evidence>
<proteinExistence type="predicted"/>
<gene>
    <name evidence="3" type="ORF">AB0L16_00735</name>
</gene>
<evidence type="ECO:0000313" key="3">
    <source>
        <dbReference type="EMBL" id="MEV5504995.1"/>
    </source>
</evidence>
<accession>A0ABV3JQ72</accession>
<evidence type="ECO:0000259" key="2">
    <source>
        <dbReference type="Pfam" id="PF14317"/>
    </source>
</evidence>
<keyword evidence="1" id="KW-0472">Membrane</keyword>
<name>A0ABV3JQ72_STRON</name>
<feature type="transmembrane region" description="Helical" evidence="1">
    <location>
        <begin position="68"/>
        <end position="88"/>
    </location>
</feature>
<evidence type="ECO:0000313" key="4">
    <source>
        <dbReference type="Proteomes" id="UP001552594"/>
    </source>
</evidence>
<dbReference type="RefSeq" id="WP_153068686.1">
    <property type="nucleotide sequence ID" value="NZ_JBFAUK010000001.1"/>
</dbReference>
<feature type="domain" description="YcxB-like C-terminal" evidence="2">
    <location>
        <begin position="105"/>
        <end position="166"/>
    </location>
</feature>
<dbReference type="Pfam" id="PF14317">
    <property type="entry name" value="YcxB"/>
    <property type="match status" value="1"/>
</dbReference>
<organism evidence="3 4">
    <name type="scientific">Streptomyces orinoci</name>
    <name type="common">Streptoverticillium orinoci</name>
    <dbReference type="NCBI Taxonomy" id="67339"/>
    <lineage>
        <taxon>Bacteria</taxon>
        <taxon>Bacillati</taxon>
        <taxon>Actinomycetota</taxon>
        <taxon>Actinomycetes</taxon>
        <taxon>Kitasatosporales</taxon>
        <taxon>Streptomycetaceae</taxon>
        <taxon>Streptomyces</taxon>
    </lineage>
</organism>
<feature type="transmembrane region" description="Helical" evidence="1">
    <location>
        <begin position="35"/>
        <end position="56"/>
    </location>
</feature>
<keyword evidence="4" id="KW-1185">Reference proteome</keyword>
<sequence length="173" mass="19206">MTVSTGSVSLAFQLTVEDFRAAIRARNRVVTKARLTSWASVLLLVLAPAGLALHIHRSGVGAVGLREWALLVAACYFFALQVLGYQALFHRGRLRREGPRQVTVDEQAVICAGAESTTRQAWMQFGCYLERRDLFVLLSTDRQCMVILPKRGLAGPADEERLRALLESRLPRA</sequence>
<reference evidence="3 4" key="1">
    <citation type="submission" date="2024-06" db="EMBL/GenBank/DDBJ databases">
        <title>The Natural Products Discovery Center: Release of the First 8490 Sequenced Strains for Exploring Actinobacteria Biosynthetic Diversity.</title>
        <authorList>
            <person name="Kalkreuter E."/>
            <person name="Kautsar S.A."/>
            <person name="Yang D."/>
            <person name="Bader C.D."/>
            <person name="Teijaro C.N."/>
            <person name="Fluegel L."/>
            <person name="Davis C.M."/>
            <person name="Simpson J.R."/>
            <person name="Lauterbach L."/>
            <person name="Steele A.D."/>
            <person name="Gui C."/>
            <person name="Meng S."/>
            <person name="Li G."/>
            <person name="Viehrig K."/>
            <person name="Ye F."/>
            <person name="Su P."/>
            <person name="Kiefer A.F."/>
            <person name="Nichols A."/>
            <person name="Cepeda A.J."/>
            <person name="Yan W."/>
            <person name="Fan B."/>
            <person name="Jiang Y."/>
            <person name="Adhikari A."/>
            <person name="Zheng C.-J."/>
            <person name="Schuster L."/>
            <person name="Cowan T.M."/>
            <person name="Smanski M.J."/>
            <person name="Chevrette M.G."/>
            <person name="De Carvalho L.P.S."/>
            <person name="Shen B."/>
        </authorList>
    </citation>
    <scope>NUCLEOTIDE SEQUENCE [LARGE SCALE GENOMIC DNA]</scope>
    <source>
        <strain evidence="3 4">NPDC052347</strain>
    </source>
</reference>
<dbReference type="Proteomes" id="UP001552594">
    <property type="component" value="Unassembled WGS sequence"/>
</dbReference>
<dbReference type="EMBL" id="JBFAUK010000001">
    <property type="protein sequence ID" value="MEV5504995.1"/>
    <property type="molecule type" value="Genomic_DNA"/>
</dbReference>
<protein>
    <submittedName>
        <fullName evidence="3">YcxB family protein</fullName>
    </submittedName>
</protein>